<dbReference type="InterPro" id="IPR001599">
    <property type="entry name" value="Macroglobln_a2"/>
</dbReference>
<evidence type="ECO:0000259" key="7">
    <source>
        <dbReference type="PROSITE" id="PS50189"/>
    </source>
</evidence>
<dbReference type="SUPFAM" id="SSF47686">
    <property type="entry name" value="Anaphylotoxins (complement system)"/>
    <property type="match status" value="1"/>
</dbReference>
<dbReference type="InterPro" id="IPR013783">
    <property type="entry name" value="Ig-like_fold"/>
</dbReference>
<dbReference type="PROSITE" id="PS01177">
    <property type="entry name" value="ANAPHYLATOXIN_1"/>
    <property type="match status" value="1"/>
</dbReference>
<gene>
    <name evidence="8" type="ORF">MATL_G00002860</name>
</gene>
<dbReference type="Pfam" id="PF00207">
    <property type="entry name" value="A2M"/>
    <property type="match status" value="1"/>
</dbReference>
<keyword evidence="9" id="KW-1185">Reference proteome</keyword>
<dbReference type="InterPro" id="IPR019742">
    <property type="entry name" value="MacrogloblnA2_CS"/>
</dbReference>
<sequence length="1098" mass="122529">MLVDLVWLAALALSLPALCQCDPLFVLTAPNLLRVGSKESVFVEAQEYAGGNLDVEIMVKNFPAKTREIFSKKVTLTAANNFQALQEIEVYVTNPDGTPANGIDVEVTPGAVSGRTQRNGVAKLTINTQGGENSLPITVRTKAPGILEQRQAVKQMTAQPYKTQGNSKNYLHVGIQAAELEIGDNLRINLNLGNSPGVQDQIQHFTYLDMIPSFRFVAYYHVGTEVVSDSVWVDVKDTCIGTLSVSPTRPRDIYEPRKPFSLTITGDPASNYSGLAKQCCQDGMVESLMDYTCERRSQFITDGEECVKAFLHCCSEVDKRHEEARTEQLIMARRICVADPLEMRVMKDFFIDLKLPYAAVRNEQLEIKAVLYNYLEEKITVRVELMETEEVCSAASRKRKYHIDAIEMDPMSSRAIPFVIIPMALGQHSIEVKAAVFDSRHHDGVKKDLRVVAEGVKTEKEVVTVVLKPSDHGGVQSQKIEHTKVTNQVPGSPSQTYISVTGEPLGVTVQAAISGDPMGSLITAPGGCGEQNMIRVTGPVIATHYLDKTGQWDRVGVDRRAQAIKFIQMGYTHQLGYRKSDGSFAVYPKSKSSTWLTAYVAKVFGMAYSLVSIQEDVLCSALKWLVLNAQQPDGIFKEYAPVGSGQMVSLPDSMKKASEFLSRRIHTLNNPYAVAMTSYALALEGKHQLPVLLRFASADRTHWPVHGGHLYTLEATGYALMALVKAKEFNQAGNVVKWLSEQQRQGGGYGSTQATIIVFQAVAEYRTEVADMQEIDLQVSLDISGRSKPVKWTFTRDNAYVTRSEKVMTLYHALPEEKVTDCKNFELQVKIEKQPEVGDENALETYKMTIEMTYLSPERDATMSILDITMLTGFIADKKDLDRLTSGRDRYVQKIETDKQLSDKGSLIFYLDKVSHKLSDRVVFRVHQMTRVGLLQPAAVTLYEYYATENRCMKFYHPQKKGGALNRICHEEVCRCAEAYKAKVVHADLTPTLDRFTIRVEEVIKEGTDTGVTGKERIFLAHPYCREAIDLREGKTYLIMGKSDDLIRGKDRLQYMLGGGTWIEYWPTEAECQEPQYRDACVGITTAAADLQTFGCPT</sequence>
<dbReference type="InterPro" id="IPR009048">
    <property type="entry name" value="A-macroglobulin_rcpt-bd"/>
</dbReference>
<dbReference type="PROSITE" id="PS50189">
    <property type="entry name" value="NTR"/>
    <property type="match status" value="1"/>
</dbReference>
<dbReference type="OrthoDB" id="6359008at2759"/>
<dbReference type="SUPFAM" id="SSF48239">
    <property type="entry name" value="Terpenoid cyclases/Protein prenyltransferases"/>
    <property type="match status" value="1"/>
</dbReference>
<evidence type="ECO:0000313" key="9">
    <source>
        <dbReference type="Proteomes" id="UP001046870"/>
    </source>
</evidence>
<dbReference type="FunFam" id="2.60.40.10:FF:000155">
    <property type="entry name" value="complement C3 isoform X1"/>
    <property type="match status" value="1"/>
</dbReference>
<comment type="caution">
    <text evidence="8">The sequence shown here is derived from an EMBL/GenBank/DDBJ whole genome shotgun (WGS) entry which is preliminary data.</text>
</comment>
<evidence type="ECO:0000259" key="6">
    <source>
        <dbReference type="PROSITE" id="PS01178"/>
    </source>
</evidence>
<dbReference type="InterPro" id="IPR018081">
    <property type="entry name" value="Anaphylatoxin_comp_syst"/>
</dbReference>
<dbReference type="InterPro" id="IPR036595">
    <property type="entry name" value="A-macroglobulin_rcpt-bd_sf"/>
</dbReference>
<dbReference type="Pfam" id="PF01759">
    <property type="entry name" value="NTR"/>
    <property type="match status" value="1"/>
</dbReference>
<dbReference type="SMART" id="SM01419">
    <property type="entry name" value="Thiol-ester_cl"/>
    <property type="match status" value="1"/>
</dbReference>
<dbReference type="PANTHER" id="PTHR11412">
    <property type="entry name" value="MACROGLOBULIN / COMPLEMENT"/>
    <property type="match status" value="1"/>
</dbReference>
<organism evidence="8 9">
    <name type="scientific">Megalops atlanticus</name>
    <name type="common">Tarpon</name>
    <name type="synonym">Clupea gigantea</name>
    <dbReference type="NCBI Taxonomy" id="7932"/>
    <lineage>
        <taxon>Eukaryota</taxon>
        <taxon>Metazoa</taxon>
        <taxon>Chordata</taxon>
        <taxon>Craniata</taxon>
        <taxon>Vertebrata</taxon>
        <taxon>Euteleostomi</taxon>
        <taxon>Actinopterygii</taxon>
        <taxon>Neopterygii</taxon>
        <taxon>Teleostei</taxon>
        <taxon>Elopiformes</taxon>
        <taxon>Megalopidae</taxon>
        <taxon>Megalops</taxon>
    </lineage>
</organism>
<reference evidence="8" key="1">
    <citation type="submission" date="2021-01" db="EMBL/GenBank/DDBJ databases">
        <authorList>
            <person name="Zahm M."/>
            <person name="Roques C."/>
            <person name="Cabau C."/>
            <person name="Klopp C."/>
            <person name="Donnadieu C."/>
            <person name="Jouanno E."/>
            <person name="Lampietro C."/>
            <person name="Louis A."/>
            <person name="Herpin A."/>
            <person name="Echchiki A."/>
            <person name="Berthelot C."/>
            <person name="Parey E."/>
            <person name="Roest-Crollius H."/>
            <person name="Braasch I."/>
            <person name="Postlethwait J."/>
            <person name="Bobe J."/>
            <person name="Montfort J."/>
            <person name="Bouchez O."/>
            <person name="Begum T."/>
            <person name="Mejri S."/>
            <person name="Adams A."/>
            <person name="Chen W.-J."/>
            <person name="Guiguen Y."/>
        </authorList>
    </citation>
    <scope>NUCLEOTIDE SEQUENCE</scope>
    <source>
        <strain evidence="8">YG-15Mar2019-1</strain>
        <tissue evidence="8">Brain</tissue>
    </source>
</reference>
<dbReference type="AlphaFoldDB" id="A0A9D3QIT9"/>
<dbReference type="Pfam" id="PF07677">
    <property type="entry name" value="A2M_recep"/>
    <property type="match status" value="1"/>
</dbReference>
<dbReference type="SMART" id="SM01359">
    <property type="entry name" value="A2M_N_2"/>
    <property type="match status" value="1"/>
</dbReference>
<feature type="domain" description="NTR" evidence="7">
    <location>
        <begin position="952"/>
        <end position="1096"/>
    </location>
</feature>
<keyword evidence="5" id="KW-0732">Signal</keyword>
<dbReference type="InterPro" id="IPR001134">
    <property type="entry name" value="Netrin_domain"/>
</dbReference>
<dbReference type="SMART" id="SM01360">
    <property type="entry name" value="A2M"/>
    <property type="match status" value="1"/>
</dbReference>
<feature type="signal peptide" evidence="5">
    <location>
        <begin position="1"/>
        <end position="21"/>
    </location>
</feature>
<dbReference type="InterPro" id="IPR011625">
    <property type="entry name" value="A2M_N_BRD"/>
</dbReference>
<dbReference type="GO" id="GO:0004866">
    <property type="term" value="F:endopeptidase inhibitor activity"/>
    <property type="evidence" value="ECO:0007669"/>
    <property type="project" value="InterPro"/>
</dbReference>
<dbReference type="Pfam" id="PF01821">
    <property type="entry name" value="ANATO"/>
    <property type="match status" value="1"/>
</dbReference>
<dbReference type="SMR" id="A0A9D3QIT9"/>
<dbReference type="PROSITE" id="PS01178">
    <property type="entry name" value="ANAPHYLATOXIN_2"/>
    <property type="match status" value="1"/>
</dbReference>
<dbReference type="InterPro" id="IPR008930">
    <property type="entry name" value="Terpenoid_cyclase/PrenylTrfase"/>
</dbReference>
<evidence type="ECO:0000256" key="3">
    <source>
        <dbReference type="ARBA" id="ARBA00022966"/>
    </source>
</evidence>
<dbReference type="SMART" id="SM00104">
    <property type="entry name" value="ANATO"/>
    <property type="match status" value="1"/>
</dbReference>
<proteinExistence type="predicted"/>
<feature type="domain" description="Anaphylatoxin-like" evidence="6">
    <location>
        <begin position="279"/>
        <end position="314"/>
    </location>
</feature>
<dbReference type="Pfam" id="PF17790">
    <property type="entry name" value="MG1"/>
    <property type="match status" value="1"/>
</dbReference>
<keyword evidence="4" id="KW-1015">Disulfide bond</keyword>
<dbReference type="PANTHER" id="PTHR11412:SF81">
    <property type="entry name" value="COMPLEMENT C3"/>
    <property type="match status" value="1"/>
</dbReference>
<dbReference type="Pfam" id="PF07703">
    <property type="entry name" value="A2M_BRD"/>
    <property type="match status" value="1"/>
</dbReference>
<evidence type="ECO:0000256" key="4">
    <source>
        <dbReference type="ARBA" id="ARBA00023157"/>
    </source>
</evidence>
<dbReference type="InterPro" id="IPR041425">
    <property type="entry name" value="C3/4/5_MG1"/>
</dbReference>
<evidence type="ECO:0000256" key="2">
    <source>
        <dbReference type="ARBA" id="ARBA00022525"/>
    </source>
</evidence>
<dbReference type="Gene3D" id="2.60.40.1930">
    <property type="match status" value="3"/>
</dbReference>
<dbReference type="Gene3D" id="6.20.50.160">
    <property type="match status" value="1"/>
</dbReference>
<dbReference type="InterPro" id="IPR018933">
    <property type="entry name" value="Netrin_module_non-TIMP"/>
</dbReference>
<dbReference type="InterPro" id="IPR008993">
    <property type="entry name" value="TIMP-like_OB-fold"/>
</dbReference>
<protein>
    <submittedName>
        <fullName evidence="8">Uncharacterized protein</fullName>
    </submittedName>
</protein>
<evidence type="ECO:0000256" key="1">
    <source>
        <dbReference type="ARBA" id="ARBA00004613"/>
    </source>
</evidence>
<dbReference type="EMBL" id="JAFDVH010000001">
    <property type="protein sequence ID" value="KAG7491360.1"/>
    <property type="molecule type" value="Genomic_DNA"/>
</dbReference>
<dbReference type="SMART" id="SM00643">
    <property type="entry name" value="C345C"/>
    <property type="match status" value="1"/>
</dbReference>
<dbReference type="InterPro" id="IPR047565">
    <property type="entry name" value="Alpha-macroglob_thiol-ester_cl"/>
</dbReference>
<keyword evidence="3" id="KW-0882">Thioester bond</keyword>
<dbReference type="SUPFAM" id="SSF49410">
    <property type="entry name" value="Alpha-macroglobulin receptor domain"/>
    <property type="match status" value="1"/>
</dbReference>
<dbReference type="Gene3D" id="2.60.40.690">
    <property type="entry name" value="Alpha-macroglobulin, receptor-binding domain"/>
    <property type="match status" value="1"/>
</dbReference>
<feature type="chain" id="PRO_5038580246" evidence="5">
    <location>
        <begin position="22"/>
        <end position="1098"/>
    </location>
</feature>
<dbReference type="CDD" id="cd02896">
    <property type="entry name" value="complement_C3_C4_C5"/>
    <property type="match status" value="1"/>
</dbReference>
<dbReference type="Proteomes" id="UP001046870">
    <property type="component" value="Chromosome 1"/>
</dbReference>
<dbReference type="InterPro" id="IPR050473">
    <property type="entry name" value="A2M/Complement_sys"/>
</dbReference>
<dbReference type="Gene3D" id="1.20.91.20">
    <property type="entry name" value="Anaphylotoxins (complement system)"/>
    <property type="match status" value="1"/>
</dbReference>
<dbReference type="SUPFAM" id="SSF50242">
    <property type="entry name" value="TIMP-like"/>
    <property type="match status" value="1"/>
</dbReference>
<dbReference type="Gene3D" id="2.60.40.10">
    <property type="entry name" value="Immunoglobulins"/>
    <property type="match status" value="2"/>
</dbReference>
<name>A0A9D3QIT9_MEGAT</name>
<keyword evidence="2" id="KW-0964">Secreted</keyword>
<dbReference type="GO" id="GO:0005615">
    <property type="term" value="C:extracellular space"/>
    <property type="evidence" value="ECO:0007669"/>
    <property type="project" value="InterPro"/>
</dbReference>
<dbReference type="InterPro" id="IPR000020">
    <property type="entry name" value="Anaphylatoxin/fibulin"/>
</dbReference>
<dbReference type="Gene3D" id="2.20.210.20">
    <property type="match status" value="1"/>
</dbReference>
<comment type="subcellular location">
    <subcellularLocation>
        <location evidence="1">Secreted</location>
    </subcellularLocation>
</comment>
<accession>A0A9D3QIT9</accession>
<dbReference type="FunFam" id="2.40.50.120:FF:000013">
    <property type="entry name" value="Complement C3"/>
    <property type="match status" value="1"/>
</dbReference>
<dbReference type="InterPro" id="IPR011626">
    <property type="entry name" value="Alpha-macroglobulin_TED"/>
</dbReference>
<evidence type="ECO:0000256" key="5">
    <source>
        <dbReference type="SAM" id="SignalP"/>
    </source>
</evidence>
<dbReference type="PROSITE" id="PS00477">
    <property type="entry name" value="ALPHA_2_MACROGLOBULIN"/>
    <property type="match status" value="1"/>
</dbReference>
<dbReference type="CDD" id="cd00017">
    <property type="entry name" value="ANATO"/>
    <property type="match status" value="1"/>
</dbReference>
<dbReference type="Gene3D" id="1.50.10.20">
    <property type="match status" value="2"/>
</dbReference>
<dbReference type="Gene3D" id="2.60.120.1540">
    <property type="match status" value="1"/>
</dbReference>
<dbReference type="SMART" id="SM01361">
    <property type="entry name" value="A2M_recep"/>
    <property type="match status" value="1"/>
</dbReference>
<dbReference type="Pfam" id="PF07678">
    <property type="entry name" value="TED_complement"/>
    <property type="match status" value="2"/>
</dbReference>
<evidence type="ECO:0000313" key="8">
    <source>
        <dbReference type="EMBL" id="KAG7491360.1"/>
    </source>
</evidence>
<dbReference type="Gene3D" id="2.40.50.120">
    <property type="match status" value="1"/>
</dbReference>